<dbReference type="PANTHER" id="PTHR21600">
    <property type="entry name" value="MITOCHONDRIAL RNA PSEUDOURIDINE SYNTHASE"/>
    <property type="match status" value="1"/>
</dbReference>
<reference evidence="9 10" key="1">
    <citation type="submission" date="2018-06" db="EMBL/GenBank/DDBJ databases">
        <authorList>
            <consortium name="Pathogen Informatics"/>
            <person name="Doyle S."/>
        </authorList>
    </citation>
    <scope>NUCLEOTIDE SEQUENCE [LARGE SCALE GENOMIC DNA]</scope>
    <source>
        <strain evidence="9 10">NCTC10571</strain>
    </source>
</reference>
<dbReference type="Gene3D" id="3.30.2350.10">
    <property type="entry name" value="Pseudouridine synthase"/>
    <property type="match status" value="1"/>
</dbReference>
<feature type="active site" evidence="5">
    <location>
        <position position="137"/>
    </location>
</feature>
<dbReference type="PROSITE" id="PS01129">
    <property type="entry name" value="PSI_RLU"/>
    <property type="match status" value="1"/>
</dbReference>
<evidence type="ECO:0000256" key="3">
    <source>
        <dbReference type="ARBA" id="ARBA00022884"/>
    </source>
</evidence>
<evidence type="ECO:0000256" key="7">
    <source>
        <dbReference type="RuleBase" id="RU362028"/>
    </source>
</evidence>
<evidence type="ECO:0000259" key="8">
    <source>
        <dbReference type="SMART" id="SM00363"/>
    </source>
</evidence>
<dbReference type="SMART" id="SM00363">
    <property type="entry name" value="S4"/>
    <property type="match status" value="1"/>
</dbReference>
<evidence type="ECO:0000313" key="10">
    <source>
        <dbReference type="Proteomes" id="UP000255234"/>
    </source>
</evidence>
<comment type="catalytic activity">
    <reaction evidence="1 7">
        <text>a uridine in RNA = a pseudouridine in RNA</text>
        <dbReference type="Rhea" id="RHEA:48348"/>
        <dbReference type="Rhea" id="RHEA-COMP:12068"/>
        <dbReference type="Rhea" id="RHEA-COMP:12069"/>
        <dbReference type="ChEBI" id="CHEBI:65314"/>
        <dbReference type="ChEBI" id="CHEBI:65315"/>
    </reaction>
</comment>
<gene>
    <name evidence="9" type="primary">rluD_1</name>
    <name evidence="9" type="ORF">NCTC10571_01899</name>
</gene>
<evidence type="ECO:0000256" key="5">
    <source>
        <dbReference type="PIRSR" id="PIRSR606225-1"/>
    </source>
</evidence>
<feature type="domain" description="RNA-binding S4" evidence="8">
    <location>
        <begin position="13"/>
        <end position="77"/>
    </location>
</feature>
<dbReference type="AlphaFoldDB" id="A0A378NV36"/>
<dbReference type="GO" id="GO:0000455">
    <property type="term" value="P:enzyme-directed rRNA pseudouridine synthesis"/>
    <property type="evidence" value="ECO:0007669"/>
    <property type="project" value="TreeGrafter"/>
</dbReference>
<dbReference type="Pfam" id="PF01479">
    <property type="entry name" value="S4"/>
    <property type="match status" value="1"/>
</dbReference>
<dbReference type="NCBIfam" id="TIGR00005">
    <property type="entry name" value="rluA_subfam"/>
    <property type="match status" value="1"/>
</dbReference>
<dbReference type="InterPro" id="IPR006145">
    <property type="entry name" value="PsdUridine_synth_RsuA/RluA"/>
</dbReference>
<dbReference type="Proteomes" id="UP000255234">
    <property type="component" value="Unassembled WGS sequence"/>
</dbReference>
<dbReference type="FunFam" id="3.30.2350.10:FF:000006">
    <property type="entry name" value="Pseudouridine synthase"/>
    <property type="match status" value="1"/>
</dbReference>
<dbReference type="Gene3D" id="3.10.290.10">
    <property type="entry name" value="RNA-binding S4 domain"/>
    <property type="match status" value="1"/>
</dbReference>
<evidence type="ECO:0000256" key="1">
    <source>
        <dbReference type="ARBA" id="ARBA00000073"/>
    </source>
</evidence>
<dbReference type="GO" id="GO:0120159">
    <property type="term" value="F:rRNA pseudouridine synthase activity"/>
    <property type="evidence" value="ECO:0007669"/>
    <property type="project" value="UniProtKB-ARBA"/>
</dbReference>
<comment type="function">
    <text evidence="7">Responsible for synthesis of pseudouridine from uracil.</text>
</comment>
<accession>A0A378NV36</accession>
<dbReference type="CDD" id="cd02869">
    <property type="entry name" value="PseudoU_synth_RluA_like"/>
    <property type="match status" value="1"/>
</dbReference>
<proteinExistence type="inferred from homology"/>
<dbReference type="InterPro" id="IPR020103">
    <property type="entry name" value="PsdUridine_synth_cat_dom_sf"/>
</dbReference>
<evidence type="ECO:0000256" key="6">
    <source>
        <dbReference type="PROSITE-ProRule" id="PRU00182"/>
    </source>
</evidence>
<dbReference type="InterPro" id="IPR050188">
    <property type="entry name" value="RluA_PseudoU_synthase"/>
</dbReference>
<dbReference type="CDD" id="cd00165">
    <property type="entry name" value="S4"/>
    <property type="match status" value="1"/>
</dbReference>
<dbReference type="SUPFAM" id="SSF55174">
    <property type="entry name" value="Alpha-L RNA-binding motif"/>
    <property type="match status" value="1"/>
</dbReference>
<dbReference type="InterPro" id="IPR036986">
    <property type="entry name" value="S4_RNA-bd_sf"/>
</dbReference>
<dbReference type="InterPro" id="IPR006225">
    <property type="entry name" value="PsdUridine_synth_RluC/D"/>
</dbReference>
<sequence>MIKTYTISDEIGTRLDVFLAGQEDNPSRASIQKMITDGAITVNNEVKRANYKLKANDQITMVFEPPTEIEVKPENIPLDILYEDNDIIVINKARGMVVHPAAGVYSGTLVNALLYHCHDELSGINGKIRPGIVHRLDKDTSGVMVVAKNDFAHNDLALQIGSKTAIKEYVALVHGNITEEKGIINGNIGRHPIDRKKMAVVTNGGKPATTVFHVLERYKNCTFVQCRLLTGRTHQIRVHMAYIGHPLIGDPKYCNSKNKFNIEGQALHSLNLKIIHPRTKEEMTFTAPIPEDMENLLKYFRQTI</sequence>
<protein>
    <recommendedName>
        <fullName evidence="7">Pseudouridine synthase</fullName>
        <ecNumber evidence="7">5.4.99.-</ecNumber>
    </recommendedName>
</protein>
<evidence type="ECO:0000256" key="4">
    <source>
        <dbReference type="ARBA" id="ARBA00023235"/>
    </source>
</evidence>
<organism evidence="9 10">
    <name type="scientific">Megamonas hypermegale</name>
    <dbReference type="NCBI Taxonomy" id="158847"/>
    <lineage>
        <taxon>Bacteria</taxon>
        <taxon>Bacillati</taxon>
        <taxon>Bacillota</taxon>
        <taxon>Negativicutes</taxon>
        <taxon>Selenomonadales</taxon>
        <taxon>Selenomonadaceae</taxon>
        <taxon>Megamonas</taxon>
    </lineage>
</organism>
<dbReference type="Pfam" id="PF00849">
    <property type="entry name" value="PseudoU_synth_2"/>
    <property type="match status" value="1"/>
</dbReference>
<keyword evidence="3 6" id="KW-0694">RNA-binding</keyword>
<dbReference type="InterPro" id="IPR002942">
    <property type="entry name" value="S4_RNA-bd"/>
</dbReference>
<dbReference type="STRING" id="1122216.GCA_000423385_00220"/>
<evidence type="ECO:0000313" key="9">
    <source>
        <dbReference type="EMBL" id="STY71736.1"/>
    </source>
</evidence>
<comment type="similarity">
    <text evidence="2 7">Belongs to the pseudouridine synthase RluA family.</text>
</comment>
<dbReference type="PROSITE" id="PS50889">
    <property type="entry name" value="S4"/>
    <property type="match status" value="1"/>
</dbReference>
<dbReference type="PANTHER" id="PTHR21600:SF44">
    <property type="entry name" value="RIBOSOMAL LARGE SUBUNIT PSEUDOURIDINE SYNTHASE D"/>
    <property type="match status" value="1"/>
</dbReference>
<dbReference type="EC" id="5.4.99.-" evidence="7"/>
<dbReference type="RefSeq" id="WP_022228236.1">
    <property type="nucleotide sequence ID" value="NZ_UGPP01000001.1"/>
</dbReference>
<evidence type="ECO:0000256" key="2">
    <source>
        <dbReference type="ARBA" id="ARBA00010876"/>
    </source>
</evidence>
<dbReference type="EMBL" id="UGPP01000001">
    <property type="protein sequence ID" value="STY71736.1"/>
    <property type="molecule type" value="Genomic_DNA"/>
</dbReference>
<name>A0A378NV36_9FIRM</name>
<keyword evidence="4 7" id="KW-0413">Isomerase</keyword>
<dbReference type="SUPFAM" id="SSF55120">
    <property type="entry name" value="Pseudouridine synthase"/>
    <property type="match status" value="1"/>
</dbReference>
<dbReference type="InterPro" id="IPR006224">
    <property type="entry name" value="PsdUridine_synth_RluA-like_CS"/>
</dbReference>
<dbReference type="GO" id="GO:0003723">
    <property type="term" value="F:RNA binding"/>
    <property type="evidence" value="ECO:0007669"/>
    <property type="project" value="UniProtKB-KW"/>
</dbReference>